<dbReference type="Proteomes" id="UP001209229">
    <property type="component" value="Unassembled WGS sequence"/>
</dbReference>
<dbReference type="AlphaFoldDB" id="A0AAE3SDH2"/>
<sequence length="118" mass="13243">MKRIRNILAVGFASLMLFINVGLTLTLNLGLHVHFLGDNQILVHYHTTAGTDKPHHSQDTGCSSHYSFSTTITYLNNAQGIHLNNICAELNNKLVLPQYSFYSKKYYHCSPLRAPPIS</sequence>
<evidence type="ECO:0000313" key="2">
    <source>
        <dbReference type="Proteomes" id="UP001209229"/>
    </source>
</evidence>
<accession>A0AAE3SDH2</accession>
<reference evidence="1" key="1">
    <citation type="submission" date="2022-10" db="EMBL/GenBank/DDBJ databases">
        <authorList>
            <person name="Yu W.X."/>
        </authorList>
    </citation>
    <scope>NUCLEOTIDE SEQUENCE</scope>
    <source>
        <strain evidence="1">AAT</strain>
    </source>
</reference>
<comment type="caution">
    <text evidence="1">The sequence shown here is derived from an EMBL/GenBank/DDBJ whole genome shotgun (WGS) entry which is preliminary data.</text>
</comment>
<dbReference type="EMBL" id="JAPDPJ010000002">
    <property type="protein sequence ID" value="MCW3785205.1"/>
    <property type="molecule type" value="Genomic_DNA"/>
</dbReference>
<evidence type="ECO:0000313" key="1">
    <source>
        <dbReference type="EMBL" id="MCW3785205.1"/>
    </source>
</evidence>
<keyword evidence="2" id="KW-1185">Reference proteome</keyword>
<protein>
    <submittedName>
        <fullName evidence="1">Uncharacterized protein</fullName>
    </submittedName>
</protein>
<dbReference type="RefSeq" id="WP_301188776.1">
    <property type="nucleotide sequence ID" value="NZ_JAPDPJ010000002.1"/>
</dbReference>
<name>A0AAE3SDH2_9BACT</name>
<organism evidence="1 2">
    <name type="scientific">Plebeiibacterium sediminum</name>
    <dbReference type="NCBI Taxonomy" id="2992112"/>
    <lineage>
        <taxon>Bacteria</taxon>
        <taxon>Pseudomonadati</taxon>
        <taxon>Bacteroidota</taxon>
        <taxon>Bacteroidia</taxon>
        <taxon>Marinilabiliales</taxon>
        <taxon>Marinilabiliaceae</taxon>
        <taxon>Plebeiibacterium</taxon>
    </lineage>
</organism>
<gene>
    <name evidence="1" type="ORF">OM075_01935</name>
</gene>
<proteinExistence type="predicted"/>